<evidence type="ECO:0000313" key="2">
    <source>
        <dbReference type="Proteomes" id="UP000662185"/>
    </source>
</evidence>
<accession>A0A926WMR8</accession>
<name>A0A926WMR8_9NOST</name>
<dbReference type="Proteomes" id="UP000662185">
    <property type="component" value="Unassembled WGS sequence"/>
</dbReference>
<proteinExistence type="predicted"/>
<gene>
    <name evidence="1" type="ORF">H6G06_22960</name>
</gene>
<comment type="caution">
    <text evidence="1">The sequence shown here is derived from an EMBL/GenBank/DDBJ whole genome shotgun (WGS) entry which is preliminary data.</text>
</comment>
<keyword evidence="2" id="KW-1185">Reference proteome</keyword>
<reference evidence="2" key="1">
    <citation type="journal article" date="2020" name="ISME J.">
        <title>Comparative genomics reveals insights into cyanobacterial evolution and habitat adaptation.</title>
        <authorList>
            <person name="Chen M.Y."/>
            <person name="Teng W.K."/>
            <person name="Zhao L."/>
            <person name="Hu C.X."/>
            <person name="Zhou Y.K."/>
            <person name="Han B.P."/>
            <person name="Song L.R."/>
            <person name="Shu W.S."/>
        </authorList>
    </citation>
    <scope>NUCLEOTIDE SEQUENCE [LARGE SCALE GENOMIC DNA]</scope>
    <source>
        <strain evidence="2">FACHB-251</strain>
    </source>
</reference>
<dbReference type="AlphaFoldDB" id="A0A926WMR8"/>
<dbReference type="EMBL" id="JACJQU010000020">
    <property type="protein sequence ID" value="MBD2296261.1"/>
    <property type="molecule type" value="Genomic_DNA"/>
</dbReference>
<protein>
    <submittedName>
        <fullName evidence="1">Uncharacterized protein</fullName>
    </submittedName>
</protein>
<dbReference type="RefSeq" id="WP_190564382.1">
    <property type="nucleotide sequence ID" value="NZ_JACJQU010000020.1"/>
</dbReference>
<evidence type="ECO:0000313" key="1">
    <source>
        <dbReference type="EMBL" id="MBD2296261.1"/>
    </source>
</evidence>
<sequence length="49" mass="5429">MSQIYNLKIGIVITAPSAGKSDNLHTIENRYQSGNGYFVLSEEEVIGDR</sequence>
<organism evidence="1 2">
    <name type="scientific">Anabaena sphaerica FACHB-251</name>
    <dbReference type="NCBI Taxonomy" id="2692883"/>
    <lineage>
        <taxon>Bacteria</taxon>
        <taxon>Bacillati</taxon>
        <taxon>Cyanobacteriota</taxon>
        <taxon>Cyanophyceae</taxon>
        <taxon>Nostocales</taxon>
        <taxon>Nostocaceae</taxon>
        <taxon>Anabaena</taxon>
    </lineage>
</organism>